<dbReference type="SUPFAM" id="SSF48371">
    <property type="entry name" value="ARM repeat"/>
    <property type="match status" value="1"/>
</dbReference>
<comment type="caution">
    <text evidence="1">The sequence shown here is derived from an EMBL/GenBank/DDBJ whole genome shotgun (WGS) entry which is preliminary data.</text>
</comment>
<dbReference type="Gene3D" id="1.25.10.10">
    <property type="entry name" value="Leucine-rich Repeat Variant"/>
    <property type="match status" value="1"/>
</dbReference>
<keyword evidence="2" id="KW-1185">Reference proteome</keyword>
<sequence length="872" mass="99718">MRSTTVNLNNNYPPATQEIILQLFQKIRSTNNEEIHEASRQLVFYQENFPGELLEITSKFLLNDELENFVFQISSICINNILSPTLYVRSISNNIAFWRNLDKNVQSTIMQGTFRGLMFPDSTVRNLCAKSVSLIARLELPLSDSIDIFDKIFQIIIDDKYGDWSKLGGIQAITELLTIHTDKNPVIPKNANLGVIGSTIFQITISVLQNQQASNDFKKMAAECLTVSIPYFAESIEDQLETLLKVIISNLQIGMPAYKLLRKFCKFFYNKLVPDPIKLIFDALSTDISSNDTDRLFLIVDFWYRFSKFEFKKLNGTIPGEVFYNISNQLSSLLCQPFLQILPTTINEYDIKISEMFNTDELSDLIVRCIGQFAKIPQNQEIVANFIMSFFQQFRLDDNALIRYSSVLSMFSIVSIENPQITNFLISSIQTLSEMISTDKSIIVRCISIIIFGKIVVHQQKYMTDDIFPKTIELSAQLLVNNDIHISSAACSMLSTIFKHSNPAFILQIFDTICPLIVQLLDRSDIFDDQFFIPINQAITSLFNAAPDSTLAYLNSYINVYNNVGPKLENAIKATFPNQDCQQKIIIAYCSIIRLNCLKIKSIPANASEIYFNIMSNIFDILIYLINSFTDSLQSEALYSIAAMIVVDPAELIKVRINEIAPIIVNIYTSSDSPELIKVAGNILRDLIFLYPSYFSQELAVHLFNVTMKIFKTILYVPVQVWIFSIIGEILPIINDPEHIYTTDVLDGLLYLKNLVIPKNYRESNLIKLQSMLYTSMKLISNFNNFDPSFYLSKRGILFAAALEIAKNRYDDIPLLQYYLRFIEQIVDLPNNYFGPFANYIRREDILNSLKLNPPLTNKGKILLVKIMKRTK</sequence>
<dbReference type="InterPro" id="IPR016024">
    <property type="entry name" value="ARM-type_fold"/>
</dbReference>
<dbReference type="Proteomes" id="UP001470230">
    <property type="component" value="Unassembled WGS sequence"/>
</dbReference>
<proteinExistence type="predicted"/>
<gene>
    <name evidence="1" type="ORF">M9Y10_008151</name>
</gene>
<dbReference type="InterPro" id="IPR011989">
    <property type="entry name" value="ARM-like"/>
</dbReference>
<dbReference type="EMBL" id="JAPFFF010000014">
    <property type="protein sequence ID" value="KAK8870273.1"/>
    <property type="molecule type" value="Genomic_DNA"/>
</dbReference>
<organism evidence="1 2">
    <name type="scientific">Tritrichomonas musculus</name>
    <dbReference type="NCBI Taxonomy" id="1915356"/>
    <lineage>
        <taxon>Eukaryota</taxon>
        <taxon>Metamonada</taxon>
        <taxon>Parabasalia</taxon>
        <taxon>Tritrichomonadida</taxon>
        <taxon>Tritrichomonadidae</taxon>
        <taxon>Tritrichomonas</taxon>
    </lineage>
</organism>
<evidence type="ECO:0000313" key="2">
    <source>
        <dbReference type="Proteomes" id="UP001470230"/>
    </source>
</evidence>
<accession>A0ABR2IXJ7</accession>
<reference evidence="1 2" key="1">
    <citation type="submission" date="2024-04" db="EMBL/GenBank/DDBJ databases">
        <title>Tritrichomonas musculus Genome.</title>
        <authorList>
            <person name="Alves-Ferreira E."/>
            <person name="Grigg M."/>
            <person name="Lorenzi H."/>
            <person name="Galac M."/>
        </authorList>
    </citation>
    <scope>NUCLEOTIDE SEQUENCE [LARGE SCALE GENOMIC DNA]</scope>
    <source>
        <strain evidence="1 2">EAF2021</strain>
    </source>
</reference>
<evidence type="ECO:0000313" key="1">
    <source>
        <dbReference type="EMBL" id="KAK8870273.1"/>
    </source>
</evidence>
<protein>
    <recommendedName>
        <fullName evidence="3">Importin N-terminal domain-containing protein</fullName>
    </recommendedName>
</protein>
<name>A0ABR2IXJ7_9EUKA</name>
<evidence type="ECO:0008006" key="3">
    <source>
        <dbReference type="Google" id="ProtNLM"/>
    </source>
</evidence>